<reference evidence="8" key="1">
    <citation type="submission" date="2021-02" db="EMBL/GenBank/DDBJ databases">
        <authorList>
            <person name="Nowell W R."/>
        </authorList>
    </citation>
    <scope>NUCLEOTIDE SEQUENCE</scope>
</reference>
<feature type="modified residue" description="N6-(pyridoxal phosphate)lysine" evidence="6">
    <location>
        <position position="68"/>
    </location>
</feature>
<dbReference type="Gene3D" id="3.40.640.10">
    <property type="entry name" value="Type I PLP-dependent aspartate aminotransferase-like (Major domain)"/>
    <property type="match status" value="1"/>
</dbReference>
<evidence type="ECO:0000256" key="7">
    <source>
        <dbReference type="RuleBase" id="RU000382"/>
    </source>
</evidence>
<dbReference type="Pfam" id="PF00282">
    <property type="entry name" value="Pyridoxal_deC"/>
    <property type="match status" value="1"/>
</dbReference>
<dbReference type="InterPro" id="IPR015421">
    <property type="entry name" value="PyrdxlP-dep_Trfase_major"/>
</dbReference>
<evidence type="ECO:0000256" key="3">
    <source>
        <dbReference type="ARBA" id="ARBA00022793"/>
    </source>
</evidence>
<comment type="similarity">
    <text evidence="2 7">Belongs to the group II decarboxylase family.</text>
</comment>
<name>A0A815ACC3_ADIRI</name>
<dbReference type="InterPro" id="IPR002129">
    <property type="entry name" value="PyrdxlP-dep_de-COase"/>
</dbReference>
<keyword evidence="5 7" id="KW-0456">Lyase</keyword>
<dbReference type="SUPFAM" id="SSF53383">
    <property type="entry name" value="PLP-dependent transferases"/>
    <property type="match status" value="1"/>
</dbReference>
<organism evidence="8 9">
    <name type="scientific">Adineta ricciae</name>
    <name type="common">Rotifer</name>
    <dbReference type="NCBI Taxonomy" id="249248"/>
    <lineage>
        <taxon>Eukaryota</taxon>
        <taxon>Metazoa</taxon>
        <taxon>Spiralia</taxon>
        <taxon>Gnathifera</taxon>
        <taxon>Rotifera</taxon>
        <taxon>Eurotatoria</taxon>
        <taxon>Bdelloidea</taxon>
        <taxon>Adinetida</taxon>
        <taxon>Adinetidae</taxon>
        <taxon>Adineta</taxon>
    </lineage>
</organism>
<dbReference type="GO" id="GO:0030170">
    <property type="term" value="F:pyridoxal phosphate binding"/>
    <property type="evidence" value="ECO:0007669"/>
    <property type="project" value="InterPro"/>
</dbReference>
<keyword evidence="4 6" id="KW-0663">Pyridoxal phosphate</keyword>
<evidence type="ECO:0000256" key="4">
    <source>
        <dbReference type="ARBA" id="ARBA00022898"/>
    </source>
</evidence>
<evidence type="ECO:0000313" key="9">
    <source>
        <dbReference type="Proteomes" id="UP000663828"/>
    </source>
</evidence>
<keyword evidence="3" id="KW-0210">Decarboxylase</keyword>
<evidence type="ECO:0000256" key="2">
    <source>
        <dbReference type="ARBA" id="ARBA00009533"/>
    </source>
</evidence>
<dbReference type="PANTHER" id="PTHR45677:SF8">
    <property type="entry name" value="CYSTEINE SULFINIC ACID DECARBOXYLASE"/>
    <property type="match status" value="1"/>
</dbReference>
<evidence type="ECO:0000313" key="8">
    <source>
        <dbReference type="EMBL" id="CAF1255572.1"/>
    </source>
</evidence>
<comment type="cofactor">
    <cofactor evidence="1 6 7">
        <name>pyridoxal 5'-phosphate</name>
        <dbReference type="ChEBI" id="CHEBI:597326"/>
    </cofactor>
</comment>
<accession>A0A815ACC3</accession>
<comment type="caution">
    <text evidence="8">The sequence shown here is derived from an EMBL/GenBank/DDBJ whole genome shotgun (WGS) entry which is preliminary data.</text>
</comment>
<dbReference type="GO" id="GO:0005737">
    <property type="term" value="C:cytoplasm"/>
    <property type="evidence" value="ECO:0007669"/>
    <property type="project" value="TreeGrafter"/>
</dbReference>
<dbReference type="AlphaFoldDB" id="A0A815ACC3"/>
<dbReference type="Proteomes" id="UP000663828">
    <property type="component" value="Unassembled WGS sequence"/>
</dbReference>
<protein>
    <submittedName>
        <fullName evidence="8">Uncharacterized protein</fullName>
    </submittedName>
</protein>
<keyword evidence="9" id="KW-1185">Reference proteome</keyword>
<evidence type="ECO:0000256" key="6">
    <source>
        <dbReference type="PIRSR" id="PIRSR602129-50"/>
    </source>
</evidence>
<gene>
    <name evidence="8" type="ORF">XAT740_LOCUS26496</name>
</gene>
<evidence type="ECO:0000256" key="1">
    <source>
        <dbReference type="ARBA" id="ARBA00001933"/>
    </source>
</evidence>
<evidence type="ECO:0000256" key="5">
    <source>
        <dbReference type="ARBA" id="ARBA00023239"/>
    </source>
</evidence>
<proteinExistence type="inferred from homology"/>
<dbReference type="GO" id="GO:0019752">
    <property type="term" value="P:carboxylic acid metabolic process"/>
    <property type="evidence" value="ECO:0007669"/>
    <property type="project" value="InterPro"/>
</dbReference>
<dbReference type="InterPro" id="IPR015424">
    <property type="entry name" value="PyrdxlP-dep_Trfase"/>
</dbReference>
<dbReference type="PANTHER" id="PTHR45677">
    <property type="entry name" value="GLUTAMATE DECARBOXYLASE-RELATED"/>
    <property type="match status" value="1"/>
</dbReference>
<sequence>MIGMLQTSKTINTGAFDNLLDVSKIGHGENLWFHVDGAFGSLIILDLQRCYLINDIEKVDSLAFDFYKWAHCPYDAGSVLTEKS</sequence>
<dbReference type="GO" id="GO:0016831">
    <property type="term" value="F:carboxy-lyase activity"/>
    <property type="evidence" value="ECO:0007669"/>
    <property type="project" value="UniProtKB-KW"/>
</dbReference>
<dbReference type="EMBL" id="CAJNOR010002156">
    <property type="protein sequence ID" value="CAF1255572.1"/>
    <property type="molecule type" value="Genomic_DNA"/>
</dbReference>